<dbReference type="GO" id="GO:0005254">
    <property type="term" value="F:chloride channel activity"/>
    <property type="evidence" value="ECO:0007669"/>
    <property type="project" value="InterPro"/>
</dbReference>
<dbReference type="EMBL" id="HBFC01036526">
    <property type="protein sequence ID" value="CAD8722504.1"/>
    <property type="molecule type" value="Transcribed_RNA"/>
</dbReference>
<dbReference type="PANTHER" id="PTHR33281">
    <property type="entry name" value="UPF0187 PROTEIN YNEE"/>
    <property type="match status" value="1"/>
</dbReference>
<evidence type="ECO:0000256" key="6">
    <source>
        <dbReference type="ARBA" id="ARBA00023065"/>
    </source>
</evidence>
<evidence type="ECO:0000256" key="1">
    <source>
        <dbReference type="ARBA" id="ARBA00004651"/>
    </source>
</evidence>
<evidence type="ECO:0000256" key="5">
    <source>
        <dbReference type="ARBA" id="ARBA00022989"/>
    </source>
</evidence>
<evidence type="ECO:0000256" key="7">
    <source>
        <dbReference type="ARBA" id="ARBA00023136"/>
    </source>
</evidence>
<dbReference type="InterPro" id="IPR044669">
    <property type="entry name" value="YneE/VCCN1/2-like"/>
</dbReference>
<keyword evidence="4" id="KW-0812">Transmembrane</keyword>
<protein>
    <submittedName>
        <fullName evidence="8">Uncharacterized protein</fullName>
    </submittedName>
</protein>
<dbReference type="GO" id="GO:0005886">
    <property type="term" value="C:plasma membrane"/>
    <property type="evidence" value="ECO:0007669"/>
    <property type="project" value="UniProtKB-SubCell"/>
</dbReference>
<evidence type="ECO:0000256" key="2">
    <source>
        <dbReference type="ARBA" id="ARBA00022448"/>
    </source>
</evidence>
<accession>A0A7S0T2U1</accession>
<sequence>MVMSLPALPFTLASPALGLLLVFRTNASYARWVEVRVAWGRVVSHCQNVLRQSSLWLNDIDAGERRDVLHQLRGRVWALLRSLASHLSGPEEEVKFARELRVRLGEVNALRLLTAPNRPLQALADLSYTVNALPVDEKRRVEMDKSIVLLNDALETCERIFASPVPLVYTRHTARFLSCWMLLLPLALWETFAEAVHVDRYSESDWLR</sequence>
<keyword evidence="7" id="KW-0472">Membrane</keyword>
<keyword evidence="2" id="KW-0813">Transport</keyword>
<keyword evidence="6" id="KW-0406">Ion transport</keyword>
<comment type="subcellular location">
    <subcellularLocation>
        <location evidence="1">Cell membrane</location>
        <topology evidence="1">Multi-pass membrane protein</topology>
    </subcellularLocation>
</comment>
<evidence type="ECO:0000256" key="4">
    <source>
        <dbReference type="ARBA" id="ARBA00022692"/>
    </source>
</evidence>
<dbReference type="Pfam" id="PF25539">
    <property type="entry name" value="Bestrophin_2"/>
    <property type="match status" value="1"/>
</dbReference>
<dbReference type="PANTHER" id="PTHR33281:SF19">
    <property type="entry name" value="VOLTAGE-DEPENDENT ANION CHANNEL-FORMING PROTEIN YNEE"/>
    <property type="match status" value="1"/>
</dbReference>
<keyword evidence="5" id="KW-1133">Transmembrane helix</keyword>
<organism evidence="8">
    <name type="scientific">Mantoniella antarctica</name>
    <dbReference type="NCBI Taxonomy" id="81844"/>
    <lineage>
        <taxon>Eukaryota</taxon>
        <taxon>Viridiplantae</taxon>
        <taxon>Chlorophyta</taxon>
        <taxon>Mamiellophyceae</taxon>
        <taxon>Mamiellales</taxon>
        <taxon>Mamiellaceae</taxon>
        <taxon>Mantoniella</taxon>
    </lineage>
</organism>
<name>A0A7S0T2U1_9CHLO</name>
<dbReference type="AlphaFoldDB" id="A0A7S0T2U1"/>
<gene>
    <name evidence="8" type="ORF">MANT1106_LOCUS21719</name>
</gene>
<reference evidence="8" key="1">
    <citation type="submission" date="2021-01" db="EMBL/GenBank/DDBJ databases">
        <authorList>
            <person name="Corre E."/>
            <person name="Pelletier E."/>
            <person name="Niang G."/>
            <person name="Scheremetjew M."/>
            <person name="Finn R."/>
            <person name="Kale V."/>
            <person name="Holt S."/>
            <person name="Cochrane G."/>
            <person name="Meng A."/>
            <person name="Brown T."/>
            <person name="Cohen L."/>
        </authorList>
    </citation>
    <scope>NUCLEOTIDE SEQUENCE</scope>
    <source>
        <strain evidence="8">SL-175</strain>
    </source>
</reference>
<evidence type="ECO:0000256" key="3">
    <source>
        <dbReference type="ARBA" id="ARBA00022475"/>
    </source>
</evidence>
<keyword evidence="3" id="KW-1003">Cell membrane</keyword>
<evidence type="ECO:0000313" key="8">
    <source>
        <dbReference type="EMBL" id="CAD8722504.1"/>
    </source>
</evidence>
<proteinExistence type="predicted"/>